<protein>
    <submittedName>
        <fullName evidence="2">Uncharacterized protein</fullName>
    </submittedName>
</protein>
<proteinExistence type="predicted"/>
<evidence type="ECO:0000313" key="2">
    <source>
        <dbReference type="EMBL" id="KAJ1091366.1"/>
    </source>
</evidence>
<gene>
    <name evidence="2" type="ORF">NDU88_004493</name>
</gene>
<keyword evidence="3" id="KW-1185">Reference proteome</keyword>
<dbReference type="Proteomes" id="UP001066276">
    <property type="component" value="Chromosome 11"/>
</dbReference>
<feature type="region of interest" description="Disordered" evidence="1">
    <location>
        <begin position="1"/>
        <end position="26"/>
    </location>
</feature>
<sequence length="115" mass="12737">MRQAHLGAVPAGESGHRGVRPGHREAEDISAVVGSDAGGTGRLQEARQQFIAGKKQLRDLQLEYHMLYSAKLRVEVGGKPLFFTDHIKLAQFIKHRAMRNVDCDKDDTDSRAAED</sequence>
<name>A0AAV7LI78_PLEWA</name>
<dbReference type="Gene3D" id="3.30.250.20">
    <property type="entry name" value="L1 transposable element, C-terminal domain"/>
    <property type="match status" value="1"/>
</dbReference>
<dbReference type="InterPro" id="IPR042566">
    <property type="entry name" value="L1_C"/>
</dbReference>
<dbReference type="EMBL" id="JANPWB010000015">
    <property type="protein sequence ID" value="KAJ1091366.1"/>
    <property type="molecule type" value="Genomic_DNA"/>
</dbReference>
<evidence type="ECO:0000313" key="3">
    <source>
        <dbReference type="Proteomes" id="UP001066276"/>
    </source>
</evidence>
<comment type="caution">
    <text evidence="2">The sequence shown here is derived from an EMBL/GenBank/DDBJ whole genome shotgun (WGS) entry which is preliminary data.</text>
</comment>
<evidence type="ECO:0000256" key="1">
    <source>
        <dbReference type="SAM" id="MobiDB-lite"/>
    </source>
</evidence>
<organism evidence="2 3">
    <name type="scientific">Pleurodeles waltl</name>
    <name type="common">Iberian ribbed newt</name>
    <dbReference type="NCBI Taxonomy" id="8319"/>
    <lineage>
        <taxon>Eukaryota</taxon>
        <taxon>Metazoa</taxon>
        <taxon>Chordata</taxon>
        <taxon>Craniata</taxon>
        <taxon>Vertebrata</taxon>
        <taxon>Euteleostomi</taxon>
        <taxon>Amphibia</taxon>
        <taxon>Batrachia</taxon>
        <taxon>Caudata</taxon>
        <taxon>Salamandroidea</taxon>
        <taxon>Salamandridae</taxon>
        <taxon>Pleurodelinae</taxon>
        <taxon>Pleurodeles</taxon>
    </lineage>
</organism>
<accession>A0AAV7LI78</accession>
<reference evidence="2" key="1">
    <citation type="journal article" date="2022" name="bioRxiv">
        <title>Sequencing and chromosome-scale assembly of the giantPleurodeles waltlgenome.</title>
        <authorList>
            <person name="Brown T."/>
            <person name="Elewa A."/>
            <person name="Iarovenko S."/>
            <person name="Subramanian E."/>
            <person name="Araus A.J."/>
            <person name="Petzold A."/>
            <person name="Susuki M."/>
            <person name="Suzuki K.-i.T."/>
            <person name="Hayashi T."/>
            <person name="Toyoda A."/>
            <person name="Oliveira C."/>
            <person name="Osipova E."/>
            <person name="Leigh N.D."/>
            <person name="Simon A."/>
            <person name="Yun M.H."/>
        </authorList>
    </citation>
    <scope>NUCLEOTIDE SEQUENCE</scope>
    <source>
        <strain evidence="2">20211129_DDA</strain>
        <tissue evidence="2">Liver</tissue>
    </source>
</reference>
<dbReference type="AlphaFoldDB" id="A0AAV7LI78"/>